<keyword evidence="2" id="KW-1185">Reference proteome</keyword>
<evidence type="ECO:0000313" key="1">
    <source>
        <dbReference type="EMBL" id="GBQ04960.1"/>
    </source>
</evidence>
<reference evidence="1" key="1">
    <citation type="submission" date="2013-04" db="EMBL/GenBank/DDBJ databases">
        <title>The genome sequencing project of 58 acetic acid bacteria.</title>
        <authorList>
            <person name="Okamoto-Kainuma A."/>
            <person name="Ishikawa M."/>
            <person name="Umino S."/>
            <person name="Koizumi Y."/>
            <person name="Shiwa Y."/>
            <person name="Yoshikawa H."/>
            <person name="Matsutani M."/>
            <person name="Matsushita K."/>
        </authorList>
    </citation>
    <scope>NUCLEOTIDE SEQUENCE</scope>
    <source>
        <strain evidence="1">DSM 15669</strain>
    </source>
</reference>
<dbReference type="Proteomes" id="UP001062901">
    <property type="component" value="Unassembled WGS sequence"/>
</dbReference>
<organism evidence="1 2">
    <name type="scientific">Saccharibacter floricola DSM 15669</name>
    <dbReference type="NCBI Taxonomy" id="1123227"/>
    <lineage>
        <taxon>Bacteria</taxon>
        <taxon>Pseudomonadati</taxon>
        <taxon>Pseudomonadota</taxon>
        <taxon>Alphaproteobacteria</taxon>
        <taxon>Acetobacterales</taxon>
        <taxon>Acetobacteraceae</taxon>
        <taxon>Saccharibacter</taxon>
    </lineage>
</organism>
<dbReference type="EMBL" id="BAQD01000001">
    <property type="protein sequence ID" value="GBQ04960.1"/>
    <property type="molecule type" value="Genomic_DNA"/>
</dbReference>
<protein>
    <submittedName>
        <fullName evidence="1">Uncharacterized protein</fullName>
    </submittedName>
</protein>
<gene>
    <name evidence="1" type="ORF">AA15669_0242</name>
</gene>
<evidence type="ECO:0000313" key="2">
    <source>
        <dbReference type="Proteomes" id="UP001062901"/>
    </source>
</evidence>
<sequence length="54" mass="6247">MTNTLKSCQFCGDELNKDNTLEWLRDAGDRIVVAAVYCLSCRHVVWRERQEGSE</sequence>
<accession>A0ABQ0NWD8</accession>
<name>A0ABQ0NWD8_9PROT</name>
<proteinExistence type="predicted"/>
<comment type="caution">
    <text evidence="1">The sequence shown here is derived from an EMBL/GenBank/DDBJ whole genome shotgun (WGS) entry which is preliminary data.</text>
</comment>